<accession>A0A9C6XQ45</accession>
<dbReference type="AlphaFoldDB" id="A0A9C6XQ45"/>
<evidence type="ECO:0000313" key="13">
    <source>
        <dbReference type="Proteomes" id="UP000504606"/>
    </source>
</evidence>
<dbReference type="GO" id="GO:0005789">
    <property type="term" value="C:endoplasmic reticulum membrane"/>
    <property type="evidence" value="ECO:0007669"/>
    <property type="project" value="UniProtKB-SubCell"/>
</dbReference>
<evidence type="ECO:0000256" key="7">
    <source>
        <dbReference type="ARBA" id="ARBA00022824"/>
    </source>
</evidence>
<dbReference type="RefSeq" id="XP_052127361.1">
    <property type="nucleotide sequence ID" value="XM_052271401.1"/>
</dbReference>
<dbReference type="GO" id="GO:0016705">
    <property type="term" value="F:oxidoreductase activity, acting on paired donors, with incorporation or reduction of molecular oxygen"/>
    <property type="evidence" value="ECO:0007669"/>
    <property type="project" value="InterPro"/>
</dbReference>
<reference evidence="14" key="1">
    <citation type="submission" date="2025-08" db="UniProtKB">
        <authorList>
            <consortium name="RefSeq"/>
        </authorList>
    </citation>
    <scope>IDENTIFICATION</scope>
    <source>
        <tissue evidence="14">Whole organism</tissue>
    </source>
</reference>
<keyword evidence="11" id="KW-0503">Monooxygenase</keyword>
<dbReference type="PANTHER" id="PTHR24291:SF189">
    <property type="entry name" value="CYTOCHROME P450 4C3-RELATED"/>
    <property type="match status" value="1"/>
</dbReference>
<evidence type="ECO:0000256" key="4">
    <source>
        <dbReference type="ARBA" id="ARBA00010617"/>
    </source>
</evidence>
<dbReference type="GO" id="GO:0005506">
    <property type="term" value="F:iron ion binding"/>
    <property type="evidence" value="ECO:0007669"/>
    <property type="project" value="InterPro"/>
</dbReference>
<dbReference type="OrthoDB" id="1470350at2759"/>
<dbReference type="KEGG" id="foc:127750264"/>
<gene>
    <name evidence="14" type="primary">LOC127750264</name>
</gene>
<dbReference type="InterPro" id="IPR036396">
    <property type="entry name" value="Cyt_P450_sf"/>
</dbReference>
<keyword evidence="5" id="KW-0349">Heme</keyword>
<comment type="cofactor">
    <cofactor evidence="1">
        <name>heme</name>
        <dbReference type="ChEBI" id="CHEBI:30413"/>
    </cofactor>
</comment>
<dbReference type="PRINTS" id="PR00464">
    <property type="entry name" value="EP450II"/>
</dbReference>
<keyword evidence="10" id="KW-0408">Iron</keyword>
<dbReference type="Gene3D" id="1.10.630.10">
    <property type="entry name" value="Cytochrome P450"/>
    <property type="match status" value="1"/>
</dbReference>
<evidence type="ECO:0000256" key="5">
    <source>
        <dbReference type="ARBA" id="ARBA00022617"/>
    </source>
</evidence>
<keyword evidence="13" id="KW-1185">Reference proteome</keyword>
<dbReference type="GeneID" id="127750264"/>
<protein>
    <submittedName>
        <fullName evidence="14">Cytochrome P450 4c3-like</fullName>
    </submittedName>
</protein>
<dbReference type="Proteomes" id="UP000504606">
    <property type="component" value="Unplaced"/>
</dbReference>
<organism evidence="13 14">
    <name type="scientific">Frankliniella occidentalis</name>
    <name type="common">Western flower thrips</name>
    <name type="synonym">Euthrips occidentalis</name>
    <dbReference type="NCBI Taxonomy" id="133901"/>
    <lineage>
        <taxon>Eukaryota</taxon>
        <taxon>Metazoa</taxon>
        <taxon>Ecdysozoa</taxon>
        <taxon>Arthropoda</taxon>
        <taxon>Hexapoda</taxon>
        <taxon>Insecta</taxon>
        <taxon>Pterygota</taxon>
        <taxon>Neoptera</taxon>
        <taxon>Paraneoptera</taxon>
        <taxon>Thysanoptera</taxon>
        <taxon>Terebrantia</taxon>
        <taxon>Thripoidea</taxon>
        <taxon>Thripidae</taxon>
        <taxon>Frankliniella</taxon>
    </lineage>
</organism>
<keyword evidence="6" id="KW-0479">Metal-binding</keyword>
<evidence type="ECO:0000256" key="12">
    <source>
        <dbReference type="ARBA" id="ARBA00023136"/>
    </source>
</evidence>
<keyword evidence="9" id="KW-0560">Oxidoreductase</keyword>
<evidence type="ECO:0000256" key="9">
    <source>
        <dbReference type="ARBA" id="ARBA00023002"/>
    </source>
</evidence>
<dbReference type="InterPro" id="IPR050196">
    <property type="entry name" value="Cytochrome_P450_Monoox"/>
</dbReference>
<dbReference type="GO" id="GO:0004497">
    <property type="term" value="F:monooxygenase activity"/>
    <property type="evidence" value="ECO:0007669"/>
    <property type="project" value="UniProtKB-KW"/>
</dbReference>
<proteinExistence type="inferred from homology"/>
<dbReference type="GO" id="GO:0020037">
    <property type="term" value="F:heme binding"/>
    <property type="evidence" value="ECO:0007669"/>
    <property type="project" value="InterPro"/>
</dbReference>
<comment type="similarity">
    <text evidence="4">Belongs to the cytochrome P450 family.</text>
</comment>
<dbReference type="SUPFAM" id="SSF48264">
    <property type="entry name" value="Cytochrome P450"/>
    <property type="match status" value="1"/>
</dbReference>
<dbReference type="PANTHER" id="PTHR24291">
    <property type="entry name" value="CYTOCHROME P450 FAMILY 4"/>
    <property type="match status" value="1"/>
</dbReference>
<evidence type="ECO:0000256" key="6">
    <source>
        <dbReference type="ARBA" id="ARBA00022723"/>
    </source>
</evidence>
<evidence type="ECO:0000256" key="10">
    <source>
        <dbReference type="ARBA" id="ARBA00023004"/>
    </source>
</evidence>
<comment type="subcellular location">
    <subcellularLocation>
        <location evidence="3">Endoplasmic reticulum membrane</location>
        <topology evidence="3">Peripheral membrane protein</topology>
    </subcellularLocation>
    <subcellularLocation>
        <location evidence="2">Microsome membrane</location>
        <topology evidence="2">Peripheral membrane protein</topology>
    </subcellularLocation>
</comment>
<name>A0A9C6XQ45_FRAOC</name>
<keyword evidence="7" id="KW-0256">Endoplasmic reticulum</keyword>
<dbReference type="InterPro" id="IPR002402">
    <property type="entry name" value="Cyt_P450_E_grp-II"/>
</dbReference>
<evidence type="ECO:0000256" key="2">
    <source>
        <dbReference type="ARBA" id="ARBA00004174"/>
    </source>
</evidence>
<keyword evidence="12" id="KW-0472">Membrane</keyword>
<feature type="non-terminal residue" evidence="14">
    <location>
        <position position="1"/>
    </location>
</feature>
<evidence type="ECO:0000256" key="11">
    <source>
        <dbReference type="ARBA" id="ARBA00023033"/>
    </source>
</evidence>
<dbReference type="InterPro" id="IPR001128">
    <property type="entry name" value="Cyt_P450"/>
</dbReference>
<evidence type="ECO:0000256" key="8">
    <source>
        <dbReference type="ARBA" id="ARBA00022848"/>
    </source>
</evidence>
<keyword evidence="8" id="KW-0492">Microsome</keyword>
<evidence type="ECO:0000313" key="14">
    <source>
        <dbReference type="RefSeq" id="XP_052127361.1"/>
    </source>
</evidence>
<evidence type="ECO:0000256" key="1">
    <source>
        <dbReference type="ARBA" id="ARBA00001971"/>
    </source>
</evidence>
<sequence length="89" mass="9951">TSTGAKWHARRRLLTPTFHFRILDQFLPVFNRNATVLVKKLAAEGGRKAFDVGHYVHLCTLDTICESAMGTTVNAQEDSNSEYVQAVKT</sequence>
<dbReference type="Pfam" id="PF00067">
    <property type="entry name" value="p450"/>
    <property type="match status" value="1"/>
</dbReference>
<evidence type="ECO:0000256" key="3">
    <source>
        <dbReference type="ARBA" id="ARBA00004406"/>
    </source>
</evidence>